<dbReference type="InterPro" id="IPR036961">
    <property type="entry name" value="Kinesin_motor_dom_sf"/>
</dbReference>
<dbReference type="RefSeq" id="XP_051283362.1">
    <property type="nucleotide sequence ID" value="XM_051427402.1"/>
</dbReference>
<evidence type="ECO:0000256" key="9">
    <source>
        <dbReference type="PROSITE-ProRule" id="PRU00283"/>
    </source>
</evidence>
<dbReference type="GO" id="GO:0008017">
    <property type="term" value="F:microtubule binding"/>
    <property type="evidence" value="ECO:0007669"/>
    <property type="project" value="InterPro"/>
</dbReference>
<dbReference type="FunFam" id="3.40.850.10:FF:000021">
    <property type="entry name" value="kinesin-like protein KIF16B isoform X1"/>
    <property type="match status" value="1"/>
</dbReference>
<evidence type="ECO:0000256" key="6">
    <source>
        <dbReference type="ARBA" id="ARBA00023054"/>
    </source>
</evidence>
<keyword evidence="7 9" id="KW-0505">Motor protein</keyword>
<evidence type="ECO:0000256" key="2">
    <source>
        <dbReference type="ARBA" id="ARBA00022490"/>
    </source>
</evidence>
<dbReference type="InterPro" id="IPR019821">
    <property type="entry name" value="Kinesin_motor_CS"/>
</dbReference>
<feature type="region of interest" description="Disordered" evidence="10">
    <location>
        <begin position="1047"/>
        <end position="1067"/>
    </location>
</feature>
<evidence type="ECO:0000256" key="3">
    <source>
        <dbReference type="ARBA" id="ARBA00022553"/>
    </source>
</evidence>
<keyword evidence="4 9" id="KW-0547">Nucleotide-binding</keyword>
<dbReference type="GO" id="GO:0005737">
    <property type="term" value="C:cytoplasm"/>
    <property type="evidence" value="ECO:0007669"/>
    <property type="project" value="UniProtKB-ARBA"/>
</dbReference>
<reference evidence="12" key="1">
    <citation type="submission" date="2025-08" db="UniProtKB">
        <authorList>
            <consortium name="Ensembl"/>
        </authorList>
    </citation>
    <scope>IDENTIFICATION</scope>
</reference>
<comment type="similarity">
    <text evidence="9">Belongs to the TRAFAC class myosin-kinesin ATPase superfamily. Kinesin family.</text>
</comment>
<protein>
    <submittedName>
        <fullName evidence="12">Kinesin family member 16Bb</fullName>
    </submittedName>
</protein>
<dbReference type="CTD" id="567045"/>
<keyword evidence="2" id="KW-0963">Cytoplasm</keyword>
<dbReference type="Gene3D" id="2.60.200.20">
    <property type="match status" value="1"/>
</dbReference>
<dbReference type="CDD" id="cd22708">
    <property type="entry name" value="FHA_KIF16"/>
    <property type="match status" value="1"/>
</dbReference>
<dbReference type="SMART" id="SM00129">
    <property type="entry name" value="KISc"/>
    <property type="match status" value="1"/>
</dbReference>
<dbReference type="Ensembl" id="ENSDLAT00005069508.1">
    <property type="protein sequence ID" value="ENSDLAP00005076198.1"/>
    <property type="gene ID" value="ENSDLAG00005000102.2"/>
</dbReference>
<keyword evidence="5 9" id="KW-0067">ATP-binding</keyword>
<dbReference type="Pfam" id="PF00225">
    <property type="entry name" value="Kinesin"/>
    <property type="match status" value="1"/>
</dbReference>
<keyword evidence="8" id="KW-0206">Cytoskeleton</keyword>
<evidence type="ECO:0000256" key="5">
    <source>
        <dbReference type="ARBA" id="ARBA00022840"/>
    </source>
</evidence>
<dbReference type="OMA" id="ICEGLFM"/>
<feature type="compositionally biased region" description="Basic and acidic residues" evidence="10">
    <location>
        <begin position="611"/>
        <end position="620"/>
    </location>
</feature>
<organism evidence="12 13">
    <name type="scientific">Dicentrarchus labrax</name>
    <name type="common">European seabass</name>
    <name type="synonym">Morone labrax</name>
    <dbReference type="NCBI Taxonomy" id="13489"/>
    <lineage>
        <taxon>Eukaryota</taxon>
        <taxon>Metazoa</taxon>
        <taxon>Chordata</taxon>
        <taxon>Craniata</taxon>
        <taxon>Vertebrata</taxon>
        <taxon>Euteleostomi</taxon>
        <taxon>Actinopterygii</taxon>
        <taxon>Neopterygii</taxon>
        <taxon>Teleostei</taxon>
        <taxon>Neoteleostei</taxon>
        <taxon>Acanthomorphata</taxon>
        <taxon>Eupercaria</taxon>
        <taxon>Moronidae</taxon>
        <taxon>Dicentrarchus</taxon>
    </lineage>
</organism>
<feature type="compositionally biased region" description="Polar residues" evidence="10">
    <location>
        <begin position="646"/>
        <end position="657"/>
    </location>
</feature>
<evidence type="ECO:0000313" key="13">
    <source>
        <dbReference type="Proteomes" id="UP000694389"/>
    </source>
</evidence>
<evidence type="ECO:0000256" key="8">
    <source>
        <dbReference type="ARBA" id="ARBA00023212"/>
    </source>
</evidence>
<keyword evidence="13" id="KW-1185">Reference proteome</keyword>
<dbReference type="PROSITE" id="PS50067">
    <property type="entry name" value="KINESIN_MOTOR_2"/>
    <property type="match status" value="1"/>
</dbReference>
<name>A0A8P4GAX1_DICLA</name>
<sequence length="1423" mass="155857">MASVRVAVRVRPLNRREKQLSSKLIIHMKRNTTSIHKPAPIRGDELKGRGKTFSYDFSYDSSDRGSPTFASQERIFHDLGSDVLKAAFEGFNACVFAYGQTGSGKSYTMMGHTDDKGLIPRICEGLFYEITQRSTSDAVSFCTEVSYLEIYNERVQDLLQKRHAPTDGGGLKVREHPRDGPYVENLSKHLVRNHSDMEDLIILGNANRTTASTGMNNVSSRSHAIFTINFTQARFDAELPRETLSKIHLVDLAGSERADATRATGTRLKEGANINKSLVTLGSVISALADLSVGGQSTKKKKQIFIPYRDSVLTWLLKDSLGGNSMTTMIATVSPADVNYGETLSTLRYASRAKNIVNSPTVNEDGSVKVIRELQAEVTRLRRLLEEANQVSRGEMSSSVKVEEELNLNEGKVLALTKEWTSKWGETQSILKEEAVALRKEGSGVVLDCQLPHLIGIDEDLLSTGIILYYLKEGRTLIGSDKASCSQDIVLHGPGLLGEHCVLENHAGAVTLIPQDGALCSVNGSVVTDPCQLTQGAITQLGRGTILRFNHPTEAAQLREKRQSGLPSLTDTSKSTENLSKVMLQNPGKMEEKLNQQEVEWQQVQGSLNRRNRDIKRLSKESSGAPYQPRAEEKTTGVEMEEPGNGQMSAETVESKVPSSVTTVQKLMTTAMPGKYAVPHSSFDLDGDTLQGRVSTRDGQEQERDLCHKSGPGLMSERLWRKAQSGAAVSSYKGEEVWSGDASLQQTSVLGLGDGCGTKPEGNANEIQGVVADCYKGRPDSGGSSLGRMSHLQSSGGTNSASVLPQTNAHSQLDRKSLSSQAACSPPEETTFEGQFSCGEMDESGALDEIPGVGITETDAVQNSGLGSLVSRVSWIVQDAGRLLWSSPTVLQQVREEGLQPVRARWSSHVVTLVRESSVLSVVKDSQVLSMVKGSFVFSLFKDSHIFSMVKELPLIQHIQMEITQNLQPEEAAKMIQGCINPDTTQLPVLTPTQPFSKAEELPEDVPLITEDVCMRKKSITDLRLPQEQDVADIQAKQDDKLVTEQLPVKHSSEPEVAHGPEDKDQALENSRTVQKKKDYQIFCQTLITFPESLLNLQTLPLIDLMDTLQSIVPTPVLTSQKIVALYWLNVAKCSQPEPRPALLILLETGLYTLTADSGFLVLFHHLPLLQLQEVQITLAGHSVRLMGTTEESILGVYTHTQKLTKELCWAILGVICPGDNRVSQHPLLHGDLMKMSLNWDTYVPDLLLDAGLKVCCQFQKRLADLVYLLHCNMGQKTVALGDVQLVLYTSVRVCINGSYHTEPLAQLLLTDTHLGLVQEDAVFHPAARSATIAPCRLQFHGLTLRQLSDVRCVLVHDEDECGAVRLDVILANVRGRGHPESVTKAATPPAHASNSSPHAEVWKLTFSCSSEAACLINHLSNV</sequence>
<dbReference type="GO" id="GO:0005524">
    <property type="term" value="F:ATP binding"/>
    <property type="evidence" value="ECO:0007669"/>
    <property type="project" value="UniProtKB-UniRule"/>
</dbReference>
<dbReference type="PROSITE" id="PS00411">
    <property type="entry name" value="KINESIN_MOTOR_1"/>
    <property type="match status" value="1"/>
</dbReference>
<accession>A0A8P4GAX1</accession>
<dbReference type="SUPFAM" id="SSF52540">
    <property type="entry name" value="P-loop containing nucleoside triphosphate hydrolases"/>
    <property type="match status" value="1"/>
</dbReference>
<dbReference type="CDD" id="cd01365">
    <property type="entry name" value="KISc_KIF1A_KIF1B"/>
    <property type="match status" value="1"/>
</dbReference>
<dbReference type="InterPro" id="IPR027417">
    <property type="entry name" value="P-loop_NTPase"/>
</dbReference>
<comment type="subcellular location">
    <subcellularLocation>
        <location evidence="1">Cytoplasm</location>
        <location evidence="1">Cytoskeleton</location>
    </subcellularLocation>
</comment>
<dbReference type="Gene3D" id="3.40.850.10">
    <property type="entry name" value="Kinesin motor domain"/>
    <property type="match status" value="1"/>
</dbReference>
<evidence type="ECO:0000256" key="1">
    <source>
        <dbReference type="ARBA" id="ARBA00004245"/>
    </source>
</evidence>
<dbReference type="InterPro" id="IPR008984">
    <property type="entry name" value="SMAD_FHA_dom_sf"/>
</dbReference>
<feature type="domain" description="Kinesin motor" evidence="11">
    <location>
        <begin position="3"/>
        <end position="356"/>
    </location>
</feature>
<feature type="compositionally biased region" description="Polar residues" evidence="10">
    <location>
        <begin position="565"/>
        <end position="578"/>
    </location>
</feature>
<dbReference type="FunFam" id="2.60.200.20:FF:000005">
    <property type="entry name" value="Kinesin family member 16B"/>
    <property type="match status" value="1"/>
</dbReference>
<dbReference type="OrthoDB" id="3176171at2759"/>
<dbReference type="GO" id="GO:0007018">
    <property type="term" value="P:microtubule-based movement"/>
    <property type="evidence" value="ECO:0007669"/>
    <property type="project" value="InterPro"/>
</dbReference>
<keyword evidence="6" id="KW-0175">Coiled coil</keyword>
<dbReference type="PANTHER" id="PTHR47117">
    <property type="entry name" value="STAR-RELATED LIPID TRANSFER PROTEIN 9"/>
    <property type="match status" value="1"/>
</dbReference>
<dbReference type="Pfam" id="PF00498">
    <property type="entry name" value="FHA"/>
    <property type="match status" value="1"/>
</dbReference>
<gene>
    <name evidence="12" type="primary">kif16bb</name>
</gene>
<feature type="region of interest" description="Disordered" evidence="10">
    <location>
        <begin position="605"/>
        <end position="657"/>
    </location>
</feature>
<evidence type="ECO:0000256" key="4">
    <source>
        <dbReference type="ARBA" id="ARBA00022741"/>
    </source>
</evidence>
<evidence type="ECO:0000256" key="10">
    <source>
        <dbReference type="SAM" id="MobiDB-lite"/>
    </source>
</evidence>
<evidence type="ECO:0000259" key="11">
    <source>
        <dbReference type="PROSITE" id="PS50067"/>
    </source>
</evidence>
<dbReference type="InterPro" id="IPR001752">
    <property type="entry name" value="Kinesin_motor_dom"/>
</dbReference>
<evidence type="ECO:0000313" key="12">
    <source>
        <dbReference type="Ensembl" id="ENSDLAP00005076198.1"/>
    </source>
</evidence>
<evidence type="ECO:0000256" key="7">
    <source>
        <dbReference type="ARBA" id="ARBA00023175"/>
    </source>
</evidence>
<dbReference type="Proteomes" id="UP000694389">
    <property type="component" value="Unassembled WGS sequence"/>
</dbReference>
<feature type="binding site" evidence="9">
    <location>
        <begin position="99"/>
        <end position="106"/>
    </location>
    <ligand>
        <name>ATP</name>
        <dbReference type="ChEBI" id="CHEBI:30616"/>
    </ligand>
</feature>
<dbReference type="GeneTree" id="ENSGT00940000162838"/>
<dbReference type="SUPFAM" id="SSF49879">
    <property type="entry name" value="SMAD/FHA domain"/>
    <property type="match status" value="1"/>
</dbReference>
<dbReference type="GO" id="GO:0003777">
    <property type="term" value="F:microtubule motor activity"/>
    <property type="evidence" value="ECO:0007669"/>
    <property type="project" value="InterPro"/>
</dbReference>
<feature type="compositionally biased region" description="Polar residues" evidence="10">
    <location>
        <begin position="791"/>
        <end position="811"/>
    </location>
</feature>
<dbReference type="PRINTS" id="PR00380">
    <property type="entry name" value="KINESINHEAVY"/>
</dbReference>
<dbReference type="PANTHER" id="PTHR47117:SF8">
    <property type="entry name" value="KINESIN FAMILY MEMBER 16B"/>
    <property type="match status" value="1"/>
</dbReference>
<feature type="compositionally biased region" description="Basic and acidic residues" evidence="10">
    <location>
        <begin position="1051"/>
        <end position="1067"/>
    </location>
</feature>
<dbReference type="GO" id="GO:0005856">
    <property type="term" value="C:cytoskeleton"/>
    <property type="evidence" value="ECO:0007669"/>
    <property type="project" value="UniProtKB-SubCell"/>
</dbReference>
<proteinExistence type="inferred from homology"/>
<feature type="region of interest" description="Disordered" evidence="10">
    <location>
        <begin position="559"/>
        <end position="578"/>
    </location>
</feature>
<feature type="region of interest" description="Disordered" evidence="10">
    <location>
        <begin position="780"/>
        <end position="835"/>
    </location>
</feature>
<dbReference type="InterPro" id="IPR000253">
    <property type="entry name" value="FHA_dom"/>
</dbReference>
<reference evidence="12" key="2">
    <citation type="submission" date="2025-09" db="UniProtKB">
        <authorList>
            <consortium name="Ensembl"/>
        </authorList>
    </citation>
    <scope>IDENTIFICATION</scope>
</reference>
<dbReference type="GeneID" id="127378515"/>
<keyword evidence="3" id="KW-0597">Phosphoprotein</keyword>